<sequence length="181" mass="20217">MGVDLFVAADGKELPLFSQDLTLQALNSYLCADYLVSTVTEIGECGVDRVLVHGQPMAVNLILQGREKVIAILDWTKAHPGCFAEDVATAICWNLEPKERHCNEQRLLEFYHYNLVKYGAGNCQVTLEQVKKAYAHFLPLAMSVLILLAVNIDMSNDTKDAIVERSEMLANDILLAKRQNH</sequence>
<dbReference type="SUPFAM" id="SSF56112">
    <property type="entry name" value="Protein kinase-like (PK-like)"/>
    <property type="match status" value="1"/>
</dbReference>
<dbReference type="InterPro" id="IPR052961">
    <property type="entry name" value="Oxido-Kinase-like_Enzymes"/>
</dbReference>
<dbReference type="Pfam" id="PF07914">
    <property type="entry name" value="DUF1679"/>
    <property type="match status" value="1"/>
</dbReference>
<dbReference type="InterPro" id="IPR011009">
    <property type="entry name" value="Kinase-like_dom_sf"/>
</dbReference>
<dbReference type="AlphaFoldDB" id="A0A0M3HTU7"/>
<protein>
    <submittedName>
        <fullName evidence="2">APH domain-containing protein</fullName>
    </submittedName>
</protein>
<name>A0A0M3HTU7_ASCLU</name>
<dbReference type="InterPro" id="IPR012877">
    <property type="entry name" value="Dhs-27"/>
</dbReference>
<evidence type="ECO:0000313" key="1">
    <source>
        <dbReference type="Proteomes" id="UP000036681"/>
    </source>
</evidence>
<dbReference type="Gene3D" id="3.90.1200.10">
    <property type="match status" value="1"/>
</dbReference>
<accession>A0A0M3HTU7</accession>
<organism evidence="1 2">
    <name type="scientific">Ascaris lumbricoides</name>
    <name type="common">Giant roundworm</name>
    <dbReference type="NCBI Taxonomy" id="6252"/>
    <lineage>
        <taxon>Eukaryota</taxon>
        <taxon>Metazoa</taxon>
        <taxon>Ecdysozoa</taxon>
        <taxon>Nematoda</taxon>
        <taxon>Chromadorea</taxon>
        <taxon>Rhabditida</taxon>
        <taxon>Spirurina</taxon>
        <taxon>Ascaridomorpha</taxon>
        <taxon>Ascaridoidea</taxon>
        <taxon>Ascarididae</taxon>
        <taxon>Ascaris</taxon>
    </lineage>
</organism>
<dbReference type="WBParaSite" id="ALUE_0000612501-mRNA-1">
    <property type="protein sequence ID" value="ALUE_0000612501-mRNA-1"/>
    <property type="gene ID" value="ALUE_0000612501"/>
</dbReference>
<reference evidence="2" key="1">
    <citation type="submission" date="2017-02" db="UniProtKB">
        <authorList>
            <consortium name="WormBaseParasite"/>
        </authorList>
    </citation>
    <scope>IDENTIFICATION</scope>
</reference>
<dbReference type="PANTHER" id="PTHR23020:SF12">
    <property type="entry name" value="CHK KINASE-LIKE DOMAIN-CONTAINING PROTEIN"/>
    <property type="match status" value="1"/>
</dbReference>
<proteinExistence type="predicted"/>
<keyword evidence="1" id="KW-1185">Reference proteome</keyword>
<dbReference type="Proteomes" id="UP000036681">
    <property type="component" value="Unplaced"/>
</dbReference>
<evidence type="ECO:0000313" key="2">
    <source>
        <dbReference type="WBParaSite" id="ALUE_0000612501-mRNA-1"/>
    </source>
</evidence>
<dbReference type="PANTHER" id="PTHR23020">
    <property type="entry name" value="UNCHARACTERIZED NUCLEAR HORMONE RECEPTOR-RELATED"/>
    <property type="match status" value="1"/>
</dbReference>